<comment type="caution">
    <text evidence="1">The sequence shown here is derived from an EMBL/GenBank/DDBJ whole genome shotgun (WGS) entry which is preliminary data.</text>
</comment>
<dbReference type="Proteomes" id="UP000823631">
    <property type="component" value="Unassembled WGS sequence"/>
</dbReference>
<organism evidence="1 2">
    <name type="scientific">Candidatus Avisuccinivibrio stercorigallinarum</name>
    <dbReference type="NCBI Taxonomy" id="2840704"/>
    <lineage>
        <taxon>Bacteria</taxon>
        <taxon>Pseudomonadati</taxon>
        <taxon>Pseudomonadota</taxon>
        <taxon>Gammaproteobacteria</taxon>
        <taxon>Aeromonadales</taxon>
        <taxon>Succinivibrionaceae</taxon>
        <taxon>Succinivibrionaceae incertae sedis</taxon>
        <taxon>Candidatus Avisuccinivibrio</taxon>
    </lineage>
</organism>
<reference evidence="1" key="1">
    <citation type="submission" date="2020-10" db="EMBL/GenBank/DDBJ databases">
        <authorList>
            <person name="Gilroy R."/>
        </authorList>
    </citation>
    <scope>NUCLEOTIDE SEQUENCE</scope>
    <source>
        <strain evidence="1">17213</strain>
    </source>
</reference>
<sequence length="432" mass="48321">MHKNARQMDELIDPQELITVLKELFDAARDGLYFADPGVRKSNLLFFAVRHLLTHQVQDMAQKAFAEAKALEARLLTSGTNGVLQLTALVEKMPAVIFVPVDPQKPERPFFELDWLKDKKRLVISDSIALNYKLNPLLNDAPCPALSASDCQGAFRQGAGCSKAADAESAPVPCYPLSAAAAQLERILKALGLYEFARKFNQPNLSAAALSGKFLTDGAARRLQQCADEFGFFPDPPELSLMALSLRIDTLQLLLQTAAEHERTGDKVQSRKFRGFVKEHLQELEQQLIEFCYLGCSKECRALRQKDFDTVLNASVTNRNYCHPDPQVPYSAILFTLRDLFSSISTCTQAAALQPPRPAQPEYARQLLSCLDNSPFWALPRGLGIKTLCDLFSLKSTCELLQIDLYDYINFVITTANQRVQEFRKNKKGGRQ</sequence>
<name>A0A9D9DBB0_9GAMM</name>
<dbReference type="EMBL" id="JADINH010000185">
    <property type="protein sequence ID" value="MBO8416576.1"/>
    <property type="molecule type" value="Genomic_DNA"/>
</dbReference>
<evidence type="ECO:0000313" key="2">
    <source>
        <dbReference type="Proteomes" id="UP000823631"/>
    </source>
</evidence>
<accession>A0A9D9DBB0</accession>
<gene>
    <name evidence="1" type="ORF">IAB19_09365</name>
</gene>
<reference evidence="1" key="2">
    <citation type="journal article" date="2021" name="PeerJ">
        <title>Extensive microbial diversity within the chicken gut microbiome revealed by metagenomics and culture.</title>
        <authorList>
            <person name="Gilroy R."/>
            <person name="Ravi A."/>
            <person name="Getino M."/>
            <person name="Pursley I."/>
            <person name="Horton D.L."/>
            <person name="Alikhan N.F."/>
            <person name="Baker D."/>
            <person name="Gharbi K."/>
            <person name="Hall N."/>
            <person name="Watson M."/>
            <person name="Adriaenssens E.M."/>
            <person name="Foster-Nyarko E."/>
            <person name="Jarju S."/>
            <person name="Secka A."/>
            <person name="Antonio M."/>
            <person name="Oren A."/>
            <person name="Chaudhuri R.R."/>
            <person name="La Ragione R."/>
            <person name="Hildebrand F."/>
            <person name="Pallen M.J."/>
        </authorList>
    </citation>
    <scope>NUCLEOTIDE SEQUENCE</scope>
    <source>
        <strain evidence="1">17213</strain>
    </source>
</reference>
<protein>
    <submittedName>
        <fullName evidence="1">Uncharacterized protein</fullName>
    </submittedName>
</protein>
<evidence type="ECO:0000313" key="1">
    <source>
        <dbReference type="EMBL" id="MBO8416576.1"/>
    </source>
</evidence>
<proteinExistence type="predicted"/>
<dbReference type="AlphaFoldDB" id="A0A9D9DBB0"/>